<protein>
    <submittedName>
        <fullName evidence="4">VWA domain-containing protein</fullName>
    </submittedName>
</protein>
<dbReference type="SMART" id="SM00327">
    <property type="entry name" value="VWA"/>
    <property type="match status" value="1"/>
</dbReference>
<name>A0A7W3XVX5_9ACTN</name>
<dbReference type="InterPro" id="IPR036465">
    <property type="entry name" value="vWFA_dom_sf"/>
</dbReference>
<dbReference type="Proteomes" id="UP000530234">
    <property type="component" value="Unassembled WGS sequence"/>
</dbReference>
<feature type="compositionally biased region" description="Basic and acidic residues" evidence="1">
    <location>
        <begin position="708"/>
        <end position="720"/>
    </location>
</feature>
<keyword evidence="2" id="KW-0812">Transmembrane</keyword>
<organism evidence="4 5">
    <name type="scientific">Streptomyces calidiresistens</name>
    <dbReference type="NCBI Taxonomy" id="1485586"/>
    <lineage>
        <taxon>Bacteria</taxon>
        <taxon>Bacillati</taxon>
        <taxon>Actinomycetota</taxon>
        <taxon>Actinomycetes</taxon>
        <taxon>Kitasatosporales</taxon>
        <taxon>Streptomycetaceae</taxon>
        <taxon>Streptomyces</taxon>
    </lineage>
</organism>
<comment type="caution">
    <text evidence="4">The sequence shown here is derived from an EMBL/GenBank/DDBJ whole genome shotgun (WGS) entry which is preliminary data.</text>
</comment>
<gene>
    <name evidence="4" type="ORF">FOE67_06375</name>
</gene>
<keyword evidence="5" id="KW-1185">Reference proteome</keyword>
<feature type="transmembrane region" description="Helical" evidence="2">
    <location>
        <begin position="652"/>
        <end position="676"/>
    </location>
</feature>
<dbReference type="Pfam" id="PF13519">
    <property type="entry name" value="VWA_2"/>
    <property type="match status" value="1"/>
</dbReference>
<feature type="region of interest" description="Disordered" evidence="1">
    <location>
        <begin position="600"/>
        <end position="646"/>
    </location>
</feature>
<dbReference type="InterPro" id="IPR002035">
    <property type="entry name" value="VWF_A"/>
</dbReference>
<feature type="domain" description="VWFA" evidence="3">
    <location>
        <begin position="73"/>
        <end position="256"/>
    </location>
</feature>
<keyword evidence="2" id="KW-0472">Membrane</keyword>
<feature type="transmembrane region" description="Helical" evidence="2">
    <location>
        <begin position="29"/>
        <end position="49"/>
    </location>
</feature>
<feature type="compositionally biased region" description="Basic and acidic residues" evidence="1">
    <location>
        <begin position="613"/>
        <end position="629"/>
    </location>
</feature>
<feature type="region of interest" description="Disordered" evidence="1">
    <location>
        <begin position="683"/>
        <end position="720"/>
    </location>
</feature>
<dbReference type="RefSeq" id="WP_182661353.1">
    <property type="nucleotide sequence ID" value="NZ_VKHS01000089.1"/>
</dbReference>
<evidence type="ECO:0000313" key="5">
    <source>
        <dbReference type="Proteomes" id="UP000530234"/>
    </source>
</evidence>
<dbReference type="PROSITE" id="PS50234">
    <property type="entry name" value="VWFA"/>
    <property type="match status" value="1"/>
</dbReference>
<sequence length="720" mass="73763">MGAIPDTPAGDDTRDDGGRTARRAARRPLGGLGALTALTVLAGGLLAALPTALPPGAPGGATAHAAPADVPGGLILVLDASGSMAEDDGTGTTRMDDAREALGTAVDALPEGYPTGLRLYGSDSSDCTDTRLAQPVEPVDPEAIRDALGAVGPTGNTPTSLALERAVEDLPEVPHGAIARRTVLLISDGESNCEGEPPCEVAERLAGDGVDLRIDTVGFRIGEEGRAELECIAEAGHGTYYDAPDGEALGRELERAARLSADGYRFEGEEVDGGAGGADTGSAPTLGPGGYLDRIGPGETRWYAVDLDDVSTADLAVTAVPHPGVAVHRRDGLRLTLSESPESPGPPDNLRRCVREDVRFGDDEGAMILTGVVSRVPSPGGNSTCDAAGRYLLSVERESEEGSDGAHWPIELRVTVEEPLPDDVRPAASATSYGAAGPDAPLPTDEPVDIEGGTGFNDAVELAPGVHRDRLLPAQTRFYRVPVGWGQQLRYRVEFGNEPTLEGNPGSSWVRTAAYAPHRAPIGRGDFRVERPYRGEESAVDMGTVPVTWTNRYESSTAVAPVRSPGHHYIAVSLGPGATEIARNAAIGVVLRVDVVGEELTGPGHDAVPVADGENRDGDDNGDDGDRGNAGDGTDAGGDRDAGNTAADGSGWGAPLMAALGGAGAVLLIAGIAFAVTRLRAPRPAPVPPAAAPGAPGGPYGGTGGPRGTDDNGNDTRGDR</sequence>
<feature type="region of interest" description="Disordered" evidence="1">
    <location>
        <begin position="1"/>
        <end position="25"/>
    </location>
</feature>
<feature type="compositionally biased region" description="Low complexity" evidence="1">
    <location>
        <begin position="1"/>
        <end position="10"/>
    </location>
</feature>
<keyword evidence="2" id="KW-1133">Transmembrane helix</keyword>
<feature type="compositionally biased region" description="Gly residues" evidence="1">
    <location>
        <begin position="695"/>
        <end position="707"/>
    </location>
</feature>
<evidence type="ECO:0000256" key="2">
    <source>
        <dbReference type="SAM" id="Phobius"/>
    </source>
</evidence>
<dbReference type="SUPFAM" id="SSF53300">
    <property type="entry name" value="vWA-like"/>
    <property type="match status" value="1"/>
</dbReference>
<proteinExistence type="predicted"/>
<reference evidence="5" key="1">
    <citation type="submission" date="2019-10" db="EMBL/GenBank/DDBJ databases">
        <title>Streptomyces sp. nov., a novel actinobacterium isolated from alkaline environment.</title>
        <authorList>
            <person name="Golinska P."/>
        </authorList>
    </citation>
    <scope>NUCLEOTIDE SEQUENCE [LARGE SCALE GENOMIC DNA]</scope>
    <source>
        <strain evidence="5">DSM 42108</strain>
    </source>
</reference>
<evidence type="ECO:0000313" key="4">
    <source>
        <dbReference type="EMBL" id="MBB0229147.1"/>
    </source>
</evidence>
<dbReference type="Gene3D" id="3.40.50.410">
    <property type="entry name" value="von Willebrand factor, type A domain"/>
    <property type="match status" value="1"/>
</dbReference>
<accession>A0A7W3XVX5</accession>
<evidence type="ECO:0000259" key="3">
    <source>
        <dbReference type="PROSITE" id="PS50234"/>
    </source>
</evidence>
<dbReference type="EMBL" id="VKHS01000089">
    <property type="protein sequence ID" value="MBB0229147.1"/>
    <property type="molecule type" value="Genomic_DNA"/>
</dbReference>
<evidence type="ECO:0000256" key="1">
    <source>
        <dbReference type="SAM" id="MobiDB-lite"/>
    </source>
</evidence>
<dbReference type="AlphaFoldDB" id="A0A7W3XVX5"/>
<feature type="region of interest" description="Disordered" evidence="1">
    <location>
        <begin position="270"/>
        <end position="292"/>
    </location>
</feature>